<proteinExistence type="predicted"/>
<evidence type="ECO:0000256" key="1">
    <source>
        <dbReference type="SAM" id="MobiDB-lite"/>
    </source>
</evidence>
<evidence type="ECO:0000313" key="3">
    <source>
        <dbReference type="Proteomes" id="UP000281738"/>
    </source>
</evidence>
<sequence length="208" mass="21564">MDVSTGRDTRPSALVVYESHVESTETIARAVGRGLVLEGMGATVVAVGAAPPLRLVGLDLLVVGAPTHAFSLGRPRTRQDAVRQGAGSASSATGVRDWLTVAGATPCPHHRPLVAMFDTRVRSTERLPPSAASRGAHLLRHLGFSLVARPQGFVVEGPRGPLRREEVGHAVAWGRGLARACQGRLAAAPPPGPSSVAATTTTAARGWS</sequence>
<dbReference type="Proteomes" id="UP000281738">
    <property type="component" value="Unassembled WGS sequence"/>
</dbReference>
<dbReference type="OrthoDB" id="3253043at2"/>
<feature type="region of interest" description="Disordered" evidence="1">
    <location>
        <begin position="185"/>
        <end position="208"/>
    </location>
</feature>
<gene>
    <name evidence="2" type="ORF">EDD33_1069</name>
</gene>
<comment type="caution">
    <text evidence="2">The sequence shown here is derived from an EMBL/GenBank/DDBJ whole genome shotgun (WGS) entry which is preliminary data.</text>
</comment>
<dbReference type="AlphaFoldDB" id="A0A3N2CSL5"/>
<evidence type="ECO:0008006" key="4">
    <source>
        <dbReference type="Google" id="ProtNLM"/>
    </source>
</evidence>
<evidence type="ECO:0000313" key="2">
    <source>
        <dbReference type="EMBL" id="ROR90234.1"/>
    </source>
</evidence>
<reference evidence="2 3" key="1">
    <citation type="submission" date="2018-11" db="EMBL/GenBank/DDBJ databases">
        <title>Sequencing the genomes of 1000 actinobacteria strains.</title>
        <authorList>
            <person name="Klenk H.-P."/>
        </authorList>
    </citation>
    <scope>NUCLEOTIDE SEQUENCE [LARGE SCALE GENOMIC DNA]</scope>
    <source>
        <strain evidence="2 3">DSM 12652</strain>
    </source>
</reference>
<dbReference type="Gene3D" id="3.40.50.360">
    <property type="match status" value="1"/>
</dbReference>
<accession>A0A3N2CSL5</accession>
<dbReference type="InterPro" id="IPR029039">
    <property type="entry name" value="Flavoprotein-like_sf"/>
</dbReference>
<dbReference type="EMBL" id="RKHO01000001">
    <property type="protein sequence ID" value="ROR90234.1"/>
    <property type="molecule type" value="Genomic_DNA"/>
</dbReference>
<feature type="compositionally biased region" description="Low complexity" evidence="1">
    <location>
        <begin position="194"/>
        <end position="208"/>
    </location>
</feature>
<keyword evidence="3" id="KW-1185">Reference proteome</keyword>
<dbReference type="SUPFAM" id="SSF52218">
    <property type="entry name" value="Flavoproteins"/>
    <property type="match status" value="1"/>
</dbReference>
<organism evidence="2 3">
    <name type="scientific">Nocardioides aurantiacus</name>
    <dbReference type="NCBI Taxonomy" id="86796"/>
    <lineage>
        <taxon>Bacteria</taxon>
        <taxon>Bacillati</taxon>
        <taxon>Actinomycetota</taxon>
        <taxon>Actinomycetes</taxon>
        <taxon>Propionibacteriales</taxon>
        <taxon>Nocardioidaceae</taxon>
        <taxon>Nocardioides</taxon>
    </lineage>
</organism>
<dbReference type="RefSeq" id="WP_123389418.1">
    <property type="nucleotide sequence ID" value="NZ_RKHO01000001.1"/>
</dbReference>
<name>A0A3N2CSL5_9ACTN</name>
<protein>
    <recommendedName>
        <fullName evidence="4">Flavodoxin-like domain-containing protein</fullName>
    </recommendedName>
</protein>